<dbReference type="CDD" id="cd24133">
    <property type="entry name" value="ASKHA_NBD_TsaD_bac"/>
    <property type="match status" value="1"/>
</dbReference>
<dbReference type="InterPro" id="IPR000905">
    <property type="entry name" value="Gcp-like_dom"/>
</dbReference>
<dbReference type="Gene3D" id="3.30.420.40">
    <property type="match status" value="2"/>
</dbReference>
<feature type="binding site" evidence="8">
    <location>
        <position position="120"/>
    </location>
    <ligand>
        <name>Fe cation</name>
        <dbReference type="ChEBI" id="CHEBI:24875"/>
    </ligand>
</feature>
<feature type="binding site" evidence="8">
    <location>
        <position position="124"/>
    </location>
    <ligand>
        <name>Fe cation</name>
        <dbReference type="ChEBI" id="CHEBI:24875"/>
    </ligand>
</feature>
<dbReference type="NCBIfam" id="TIGR03723">
    <property type="entry name" value="T6A_TsaD_YgjD"/>
    <property type="match status" value="1"/>
</dbReference>
<keyword evidence="3 8" id="KW-0819">tRNA processing</keyword>
<comment type="caution">
    <text evidence="10">The sequence shown here is derived from an EMBL/GenBank/DDBJ whole genome shotgun (WGS) entry which is preliminary data.</text>
</comment>
<name>A0A2T0YS52_9MICC</name>
<dbReference type="GO" id="GO:0005737">
    <property type="term" value="C:cytoplasm"/>
    <property type="evidence" value="ECO:0007669"/>
    <property type="project" value="UniProtKB-SubCell"/>
</dbReference>
<dbReference type="PANTHER" id="PTHR11735:SF6">
    <property type="entry name" value="TRNA N6-ADENOSINE THREONYLCARBAMOYLTRANSFERASE, MITOCHONDRIAL"/>
    <property type="match status" value="1"/>
</dbReference>
<feature type="binding site" evidence="8">
    <location>
        <begin position="154"/>
        <end position="158"/>
    </location>
    <ligand>
        <name>substrate</name>
    </ligand>
</feature>
<dbReference type="Proteomes" id="UP000238217">
    <property type="component" value="Unassembled WGS sequence"/>
</dbReference>
<feature type="domain" description="Gcp-like" evidence="9">
    <location>
        <begin position="33"/>
        <end position="340"/>
    </location>
</feature>
<gene>
    <name evidence="8" type="primary">tsaD</name>
    <name evidence="10" type="ORF">BCL67_102130</name>
</gene>
<organism evidence="10 11">
    <name type="scientific">Nesterenkonia sandarakina</name>
    <dbReference type="NCBI Taxonomy" id="272918"/>
    <lineage>
        <taxon>Bacteria</taxon>
        <taxon>Bacillati</taxon>
        <taxon>Actinomycetota</taxon>
        <taxon>Actinomycetes</taxon>
        <taxon>Micrococcales</taxon>
        <taxon>Micrococcaceae</taxon>
        <taxon>Nesterenkonia</taxon>
    </lineage>
</organism>
<dbReference type="OrthoDB" id="9806197at2"/>
<evidence type="ECO:0000256" key="6">
    <source>
        <dbReference type="ARBA" id="ARBA00023315"/>
    </source>
</evidence>
<dbReference type="SUPFAM" id="SSF53067">
    <property type="entry name" value="Actin-like ATPase domain"/>
    <property type="match status" value="1"/>
</dbReference>
<dbReference type="EC" id="2.3.1.234" evidence="8"/>
<keyword evidence="4 8" id="KW-0479">Metal-binding</keyword>
<keyword evidence="6 8" id="KW-0012">Acyltransferase</keyword>
<feature type="binding site" evidence="8">
    <location>
        <position position="188"/>
    </location>
    <ligand>
        <name>substrate</name>
    </ligand>
</feature>
<feature type="binding site" evidence="8">
    <location>
        <position position="205"/>
    </location>
    <ligand>
        <name>substrate</name>
    </ligand>
</feature>
<dbReference type="PRINTS" id="PR00789">
    <property type="entry name" value="OSIALOPTASE"/>
</dbReference>
<dbReference type="EMBL" id="PVTY01000002">
    <property type="protein sequence ID" value="PRZ18467.1"/>
    <property type="molecule type" value="Genomic_DNA"/>
</dbReference>
<evidence type="ECO:0000256" key="4">
    <source>
        <dbReference type="ARBA" id="ARBA00022723"/>
    </source>
</evidence>
<dbReference type="FunFam" id="3.30.420.40:FF:000012">
    <property type="entry name" value="tRNA N6-adenosine threonylcarbamoyltransferase"/>
    <property type="match status" value="1"/>
</dbReference>
<evidence type="ECO:0000256" key="8">
    <source>
        <dbReference type="HAMAP-Rule" id="MF_01445"/>
    </source>
</evidence>
<evidence type="ECO:0000256" key="2">
    <source>
        <dbReference type="ARBA" id="ARBA00022679"/>
    </source>
</evidence>
<dbReference type="FunFam" id="3.30.420.40:FF:000040">
    <property type="entry name" value="tRNA N6-adenosine threonylcarbamoyltransferase"/>
    <property type="match status" value="1"/>
</dbReference>
<keyword evidence="1 8" id="KW-0963">Cytoplasm</keyword>
<dbReference type="GO" id="GO:0061711">
    <property type="term" value="F:tRNA N(6)-L-threonylcarbamoyladenine synthase activity"/>
    <property type="evidence" value="ECO:0007669"/>
    <property type="project" value="UniProtKB-EC"/>
</dbReference>
<dbReference type="GO" id="GO:0005506">
    <property type="term" value="F:iron ion binding"/>
    <property type="evidence" value="ECO:0007669"/>
    <property type="project" value="UniProtKB-UniRule"/>
</dbReference>
<dbReference type="InterPro" id="IPR017861">
    <property type="entry name" value="KAE1/TsaD"/>
</dbReference>
<proteinExistence type="inferred from homology"/>
<evidence type="ECO:0000256" key="7">
    <source>
        <dbReference type="ARBA" id="ARBA00048117"/>
    </source>
</evidence>
<evidence type="ECO:0000259" key="9">
    <source>
        <dbReference type="Pfam" id="PF00814"/>
    </source>
</evidence>
<feature type="binding site" evidence="8">
    <location>
        <position position="201"/>
    </location>
    <ligand>
        <name>substrate</name>
    </ligand>
</feature>
<evidence type="ECO:0000313" key="11">
    <source>
        <dbReference type="Proteomes" id="UP000238217"/>
    </source>
</evidence>
<dbReference type="HAMAP" id="MF_01445">
    <property type="entry name" value="TsaD"/>
    <property type="match status" value="1"/>
</dbReference>
<comment type="catalytic activity">
    <reaction evidence="7 8">
        <text>L-threonylcarbamoyladenylate + adenosine(37) in tRNA = N(6)-L-threonylcarbamoyladenosine(37) in tRNA + AMP + H(+)</text>
        <dbReference type="Rhea" id="RHEA:37059"/>
        <dbReference type="Rhea" id="RHEA-COMP:10162"/>
        <dbReference type="Rhea" id="RHEA-COMP:10163"/>
        <dbReference type="ChEBI" id="CHEBI:15378"/>
        <dbReference type="ChEBI" id="CHEBI:73682"/>
        <dbReference type="ChEBI" id="CHEBI:74411"/>
        <dbReference type="ChEBI" id="CHEBI:74418"/>
        <dbReference type="ChEBI" id="CHEBI:456215"/>
        <dbReference type="EC" id="2.3.1.234"/>
    </reaction>
</comment>
<comment type="function">
    <text evidence="8">Required for the formation of a threonylcarbamoyl group on adenosine at position 37 (t(6)A37) in tRNAs that read codons beginning with adenine. Is involved in the transfer of the threonylcarbamoyl moiety of threonylcarbamoyl-AMP (TC-AMP) to the N6 group of A37, together with TsaE and TsaB. TsaD likely plays a direct catalytic role in this reaction.</text>
</comment>
<dbReference type="RefSeq" id="WP_106121827.1">
    <property type="nucleotide sequence ID" value="NZ_PVTY01000002.1"/>
</dbReference>
<comment type="similarity">
    <text evidence="8">Belongs to the KAE1 / TsaD family.</text>
</comment>
<evidence type="ECO:0000256" key="1">
    <source>
        <dbReference type="ARBA" id="ARBA00022490"/>
    </source>
</evidence>
<evidence type="ECO:0000313" key="10">
    <source>
        <dbReference type="EMBL" id="PRZ18467.1"/>
    </source>
</evidence>
<dbReference type="PANTHER" id="PTHR11735">
    <property type="entry name" value="TRNA N6-ADENOSINE THREONYLCARBAMOYLTRANSFERASE"/>
    <property type="match status" value="1"/>
</dbReference>
<keyword evidence="5 8" id="KW-0408">Iron</keyword>
<reference evidence="10 11" key="1">
    <citation type="submission" date="2018-03" db="EMBL/GenBank/DDBJ databases">
        <title>Comparative analysis of microorganisms from saline springs in Andes Mountain Range, Colombia.</title>
        <authorList>
            <person name="Rubin E."/>
        </authorList>
    </citation>
    <scope>NUCLEOTIDE SEQUENCE [LARGE SCALE GENOMIC DNA]</scope>
    <source>
        <strain evidence="10 11">CG 35</strain>
    </source>
</reference>
<comment type="subcellular location">
    <subcellularLocation>
        <location evidence="8">Cytoplasm</location>
    </subcellularLocation>
</comment>
<dbReference type="Pfam" id="PF00814">
    <property type="entry name" value="TsaD"/>
    <property type="match status" value="1"/>
</dbReference>
<keyword evidence="11" id="KW-1185">Reference proteome</keyword>
<evidence type="ECO:0000256" key="3">
    <source>
        <dbReference type="ARBA" id="ARBA00022694"/>
    </source>
</evidence>
<feature type="binding site" evidence="8">
    <location>
        <position position="306"/>
    </location>
    <ligand>
        <name>substrate</name>
    </ligand>
</feature>
<feature type="binding site" evidence="8">
    <location>
        <position position="334"/>
    </location>
    <ligand>
        <name>Fe cation</name>
        <dbReference type="ChEBI" id="CHEBI:24875"/>
    </ligand>
</feature>
<dbReference type="AlphaFoldDB" id="A0A2T0YS52"/>
<dbReference type="NCBIfam" id="TIGR00329">
    <property type="entry name" value="gcp_kae1"/>
    <property type="match status" value="1"/>
</dbReference>
<dbReference type="InterPro" id="IPR043129">
    <property type="entry name" value="ATPase_NBD"/>
</dbReference>
<accession>A0A2T0YS52</accession>
<dbReference type="InterPro" id="IPR022450">
    <property type="entry name" value="TsaD"/>
</dbReference>
<dbReference type="GO" id="GO:0002949">
    <property type="term" value="P:tRNA threonylcarbamoyladenosine modification"/>
    <property type="evidence" value="ECO:0007669"/>
    <property type="project" value="UniProtKB-UniRule"/>
</dbReference>
<keyword evidence="2 8" id="KW-0808">Transferase</keyword>
<sequence length="371" mass="37674">MTDASSARRAPLVLGIETSCDETGVGIVRGTHMLANTVSSSMEEHVRFGGVIPEIAARAHLEAFVPTLRQALDTAGIELRDVDAIAVTAGPGLAGALMVGLSAAKGLALAADKPLYGVNHLVAHVGVGLLDPAGESVAGPAGLRTLPENTGALLVSGGHTEILRIGSLTSDVQLLGSTIDDAAGEAFDKTARLLGLGYPGGPAIDAAAATGDPRAFRFPRGLTMPKFEGSVEAPGKHRHNWSFSGLKTAVARAVEQFEVAGRPVPVADIAASFQEAVVDVITAKAVRAAGEHGITTLMLGGGVAANKRLRELLAERCAAAGIELRIPPVSLCTDNGAMVAALGAQLVAAGVAPSSLQIPADSSQPVERISV</sequence>
<comment type="cofactor">
    <cofactor evidence="8">
        <name>Fe(2+)</name>
        <dbReference type="ChEBI" id="CHEBI:29033"/>
    </cofactor>
    <text evidence="8">Binds 1 Fe(2+) ion per subunit.</text>
</comment>
<protein>
    <recommendedName>
        <fullName evidence="8">tRNA N6-adenosine threonylcarbamoyltransferase</fullName>
        <ecNumber evidence="8">2.3.1.234</ecNumber>
    </recommendedName>
    <alternativeName>
        <fullName evidence="8">N6-L-threonylcarbamoyladenine synthase</fullName>
        <shortName evidence="8">t(6)A synthase</shortName>
    </alternativeName>
    <alternativeName>
        <fullName evidence="8">t(6)A37 threonylcarbamoyladenosine biosynthesis protein TsaD</fullName>
    </alternativeName>
    <alternativeName>
        <fullName evidence="8">tRNA threonylcarbamoyladenosine biosynthesis protein TsaD</fullName>
    </alternativeName>
</protein>
<evidence type="ECO:0000256" key="5">
    <source>
        <dbReference type="ARBA" id="ARBA00023004"/>
    </source>
</evidence>